<dbReference type="RefSeq" id="WP_105867170.1">
    <property type="nucleotide sequence ID" value="NZ_PVLV01000034.1"/>
</dbReference>
<dbReference type="PANTHER" id="PTHR46268:SF6">
    <property type="entry name" value="UNIVERSAL STRESS PROTEIN UP12"/>
    <property type="match status" value="1"/>
</dbReference>
<dbReference type="EMBL" id="PVLV01000034">
    <property type="protein sequence ID" value="PRH80772.1"/>
    <property type="molecule type" value="Genomic_DNA"/>
</dbReference>
<dbReference type="SUPFAM" id="SSF52402">
    <property type="entry name" value="Adenine nucleotide alpha hydrolases-like"/>
    <property type="match status" value="2"/>
</dbReference>
<dbReference type="Pfam" id="PF00582">
    <property type="entry name" value="Usp"/>
    <property type="match status" value="2"/>
</dbReference>
<dbReference type="InterPro" id="IPR014729">
    <property type="entry name" value="Rossmann-like_a/b/a_fold"/>
</dbReference>
<evidence type="ECO:0000259" key="2">
    <source>
        <dbReference type="Pfam" id="PF00582"/>
    </source>
</evidence>
<accession>A0A2S9Q299</accession>
<dbReference type="Gene3D" id="3.40.50.620">
    <property type="entry name" value="HUPs"/>
    <property type="match status" value="2"/>
</dbReference>
<dbReference type="InterPro" id="IPR006015">
    <property type="entry name" value="Universal_stress_UspA"/>
</dbReference>
<keyword evidence="4" id="KW-1185">Reference proteome</keyword>
<evidence type="ECO:0000313" key="3">
    <source>
        <dbReference type="EMBL" id="PRH80772.1"/>
    </source>
</evidence>
<gene>
    <name evidence="3" type="ORF">C6N75_02455</name>
</gene>
<name>A0A2S9Q299_9ACTN</name>
<dbReference type="InterPro" id="IPR006016">
    <property type="entry name" value="UspA"/>
</dbReference>
<organism evidence="3 4">
    <name type="scientific">Streptomyces solincola</name>
    <dbReference type="NCBI Taxonomy" id="2100817"/>
    <lineage>
        <taxon>Bacteria</taxon>
        <taxon>Bacillati</taxon>
        <taxon>Actinomycetota</taxon>
        <taxon>Actinomycetes</taxon>
        <taxon>Kitasatosporales</taxon>
        <taxon>Streptomycetaceae</taxon>
        <taxon>Streptomyces</taxon>
    </lineage>
</organism>
<dbReference type="OrthoDB" id="4867015at2"/>
<feature type="domain" description="UspA" evidence="2">
    <location>
        <begin position="150"/>
        <end position="286"/>
    </location>
</feature>
<reference evidence="3 4" key="1">
    <citation type="submission" date="2018-03" db="EMBL/GenBank/DDBJ databases">
        <title>Novel Streptomyces sp. from soil.</title>
        <authorList>
            <person name="Tan G.Y.A."/>
            <person name="Lee Z.Y."/>
        </authorList>
    </citation>
    <scope>NUCLEOTIDE SEQUENCE [LARGE SCALE GENOMIC DNA]</scope>
    <source>
        <strain evidence="3 4">ST5x</strain>
    </source>
</reference>
<evidence type="ECO:0000313" key="4">
    <source>
        <dbReference type="Proteomes" id="UP000239322"/>
    </source>
</evidence>
<sequence length="298" mass="31280">MTRPVTVGTDGSQESAAAADWAAEEALLRDRELVLAHVDFDPADPVVRYVDPETRRRWAAELLDAAAAHVRGAHPGVRLETHQYPGDPVAGLAELSGTSDLLVLGSRGLGAAMGFLAGSVSLAVLARARGPVTLVRAPLDGGATVPDGDVVAGVDIREDEDAVLRYACEAARRHGSGLRLVHSWAPPMAYSPYSASAVPMLASEIAAQRRKKLGALVEKWATAYPDIEISGQCRQGSAALDVVEAARESRLVVVGLRSRHSALGLRVGPVVHAVLHHSTAPVAVVPHDGTVREDAVPT</sequence>
<dbReference type="PANTHER" id="PTHR46268">
    <property type="entry name" value="STRESS RESPONSE PROTEIN NHAX"/>
    <property type="match status" value="1"/>
</dbReference>
<proteinExistence type="inferred from homology"/>
<dbReference type="PRINTS" id="PR01438">
    <property type="entry name" value="UNVRSLSTRESS"/>
</dbReference>
<dbReference type="AlphaFoldDB" id="A0A2S9Q299"/>
<feature type="domain" description="UspA" evidence="2">
    <location>
        <begin position="1"/>
        <end position="136"/>
    </location>
</feature>
<dbReference type="Proteomes" id="UP000239322">
    <property type="component" value="Unassembled WGS sequence"/>
</dbReference>
<comment type="similarity">
    <text evidence="1">Belongs to the universal stress protein A family.</text>
</comment>
<protein>
    <submittedName>
        <fullName evidence="3">Universal stress protein</fullName>
    </submittedName>
</protein>
<comment type="caution">
    <text evidence="3">The sequence shown here is derived from an EMBL/GenBank/DDBJ whole genome shotgun (WGS) entry which is preliminary data.</text>
</comment>
<evidence type="ECO:0000256" key="1">
    <source>
        <dbReference type="ARBA" id="ARBA00008791"/>
    </source>
</evidence>